<dbReference type="CDD" id="cd06222">
    <property type="entry name" value="RNase_H_like"/>
    <property type="match status" value="1"/>
</dbReference>
<dbReference type="InterPro" id="IPR036397">
    <property type="entry name" value="RNaseH_sf"/>
</dbReference>
<evidence type="ECO:0000313" key="3">
    <source>
        <dbReference type="EMBL" id="ONI35422.1"/>
    </source>
</evidence>
<dbReference type="InterPro" id="IPR036236">
    <property type="entry name" value="Znf_C2H2_sf"/>
</dbReference>
<dbReference type="Gene3D" id="3.30.420.10">
    <property type="entry name" value="Ribonuclease H-like superfamily/Ribonuclease H"/>
    <property type="match status" value="1"/>
</dbReference>
<dbReference type="Pfam" id="PF03134">
    <property type="entry name" value="TB2_DP1_HVA22"/>
    <property type="match status" value="1"/>
</dbReference>
<dbReference type="EMBL" id="CM007651">
    <property type="protein sequence ID" value="ONI35422.1"/>
    <property type="molecule type" value="Genomic_DNA"/>
</dbReference>
<gene>
    <name evidence="3" type="ORF">PRUPE_1G535200</name>
</gene>
<dbReference type="GO" id="GO:0003676">
    <property type="term" value="F:nucleic acid binding"/>
    <property type="evidence" value="ECO:0007669"/>
    <property type="project" value="InterPro"/>
</dbReference>
<reference evidence="3 4" key="1">
    <citation type="journal article" date="2013" name="Nat. Genet.">
        <title>The high-quality draft genome of peach (Prunus persica) identifies unique patterns of genetic diversity, domestication and genome evolution.</title>
        <authorList>
            <consortium name="International Peach Genome Initiative"/>
            <person name="Verde I."/>
            <person name="Abbott A.G."/>
            <person name="Scalabrin S."/>
            <person name="Jung S."/>
            <person name="Shu S."/>
            <person name="Marroni F."/>
            <person name="Zhebentyayeva T."/>
            <person name="Dettori M.T."/>
            <person name="Grimwood J."/>
            <person name="Cattonaro F."/>
            <person name="Zuccolo A."/>
            <person name="Rossini L."/>
            <person name="Jenkins J."/>
            <person name="Vendramin E."/>
            <person name="Meisel L.A."/>
            <person name="Decroocq V."/>
            <person name="Sosinski B."/>
            <person name="Prochnik S."/>
            <person name="Mitros T."/>
            <person name="Policriti A."/>
            <person name="Cipriani G."/>
            <person name="Dondini L."/>
            <person name="Ficklin S."/>
            <person name="Goodstein D.M."/>
            <person name="Xuan P."/>
            <person name="Del Fabbro C."/>
            <person name="Aramini V."/>
            <person name="Copetti D."/>
            <person name="Gonzalez S."/>
            <person name="Horner D.S."/>
            <person name="Falchi R."/>
            <person name="Lucas S."/>
            <person name="Mica E."/>
            <person name="Maldonado J."/>
            <person name="Lazzari B."/>
            <person name="Bielenberg D."/>
            <person name="Pirona R."/>
            <person name="Miculan M."/>
            <person name="Barakat A."/>
            <person name="Testolin R."/>
            <person name="Stella A."/>
            <person name="Tartarini S."/>
            <person name="Tonutti P."/>
            <person name="Arus P."/>
            <person name="Orellana A."/>
            <person name="Wells C."/>
            <person name="Main D."/>
            <person name="Vizzotto G."/>
            <person name="Silva H."/>
            <person name="Salamini F."/>
            <person name="Schmutz J."/>
            <person name="Morgante M."/>
            <person name="Rokhsar D.S."/>
        </authorList>
    </citation>
    <scope>NUCLEOTIDE SEQUENCE [LARGE SCALE GENOMIC DNA]</scope>
    <source>
        <strain evidence="4">cv. Nemared</strain>
    </source>
</reference>
<dbReference type="InterPro" id="IPR053151">
    <property type="entry name" value="RNase_H-like"/>
</dbReference>
<dbReference type="GO" id="GO:0004523">
    <property type="term" value="F:RNA-DNA hybrid ribonuclease activity"/>
    <property type="evidence" value="ECO:0007669"/>
    <property type="project" value="InterPro"/>
</dbReference>
<proteinExistence type="predicted"/>
<dbReference type="InterPro" id="IPR012337">
    <property type="entry name" value="RNaseH-like_sf"/>
</dbReference>
<dbReference type="PANTHER" id="PTHR47723:SF19">
    <property type="entry name" value="POLYNUCLEOTIDYL TRANSFERASE, RIBONUCLEASE H-LIKE SUPERFAMILY PROTEIN"/>
    <property type="match status" value="1"/>
</dbReference>
<dbReference type="OrthoDB" id="10009287at2759"/>
<accession>A0A251RHH0</accession>
<keyword evidence="4" id="KW-1185">Reference proteome</keyword>
<dbReference type="PANTHER" id="PTHR47723">
    <property type="entry name" value="OS05G0353850 PROTEIN"/>
    <property type="match status" value="1"/>
</dbReference>
<name>A0A251RHH0_PRUPE</name>
<dbReference type="Proteomes" id="UP000006882">
    <property type="component" value="Chromosome G1"/>
</dbReference>
<dbReference type="InterPro" id="IPR044730">
    <property type="entry name" value="RNase_H-like_dom_plant"/>
</dbReference>
<dbReference type="Pfam" id="PF12874">
    <property type="entry name" value="zf-met"/>
    <property type="match status" value="1"/>
</dbReference>
<protein>
    <submittedName>
        <fullName evidence="3">Uncharacterized protein</fullName>
    </submittedName>
</protein>
<dbReference type="InterPro" id="IPR013087">
    <property type="entry name" value="Znf_C2H2_type"/>
</dbReference>
<feature type="domain" description="RNase H type-1" evidence="2">
    <location>
        <begin position="304"/>
        <end position="422"/>
    </location>
</feature>
<dbReference type="SMR" id="A0A251RHH0"/>
<dbReference type="SUPFAM" id="SSF57667">
    <property type="entry name" value="beta-beta-alpha zinc fingers"/>
    <property type="match status" value="1"/>
</dbReference>
<dbReference type="AlphaFoldDB" id="A0A251RHH0"/>
<dbReference type="eggNOG" id="KOG1725">
    <property type="taxonomic scope" value="Eukaryota"/>
</dbReference>
<dbReference type="Gene3D" id="3.30.160.60">
    <property type="entry name" value="Classic Zinc Finger"/>
    <property type="match status" value="1"/>
</dbReference>
<dbReference type="InterPro" id="IPR002156">
    <property type="entry name" value="RNaseH_domain"/>
</dbReference>
<dbReference type="STRING" id="3760.A0A251RHH0"/>
<organism evidence="3 4">
    <name type="scientific">Prunus persica</name>
    <name type="common">Peach</name>
    <name type="synonym">Amygdalus persica</name>
    <dbReference type="NCBI Taxonomy" id="3760"/>
    <lineage>
        <taxon>Eukaryota</taxon>
        <taxon>Viridiplantae</taxon>
        <taxon>Streptophyta</taxon>
        <taxon>Embryophyta</taxon>
        <taxon>Tracheophyta</taxon>
        <taxon>Spermatophyta</taxon>
        <taxon>Magnoliopsida</taxon>
        <taxon>eudicotyledons</taxon>
        <taxon>Gunneridae</taxon>
        <taxon>Pentapetalae</taxon>
        <taxon>rosids</taxon>
        <taxon>fabids</taxon>
        <taxon>Rosales</taxon>
        <taxon>Rosaceae</taxon>
        <taxon>Amygdaloideae</taxon>
        <taxon>Amygdaleae</taxon>
        <taxon>Prunus</taxon>
    </lineage>
</organism>
<feature type="domain" description="C2H2-type" evidence="1">
    <location>
        <begin position="182"/>
        <end position="206"/>
    </location>
</feature>
<evidence type="ECO:0000259" key="1">
    <source>
        <dbReference type="Pfam" id="PF12874"/>
    </source>
</evidence>
<evidence type="ECO:0000313" key="4">
    <source>
        <dbReference type="Proteomes" id="UP000006882"/>
    </source>
</evidence>
<evidence type="ECO:0000259" key="2">
    <source>
        <dbReference type="Pfam" id="PF13456"/>
    </source>
</evidence>
<dbReference type="Gramene" id="ONI35422">
    <property type="protein sequence ID" value="ONI35422"/>
    <property type="gene ID" value="PRUPE_1G535200"/>
</dbReference>
<dbReference type="InterPro" id="IPR004345">
    <property type="entry name" value="TB2_DP1_HVA22"/>
</dbReference>
<dbReference type="Pfam" id="PF13456">
    <property type="entry name" value="RVT_3"/>
    <property type="match status" value="1"/>
</dbReference>
<dbReference type="SUPFAM" id="SSF53098">
    <property type="entry name" value="Ribonuclease H-like"/>
    <property type="match status" value="1"/>
</dbReference>
<dbReference type="eggNOG" id="KOG1075">
    <property type="taxonomic scope" value="Eukaryota"/>
</dbReference>
<sequence>MGWEAFLQVLAELFLGVLSWPSFNLVYTLYASIQAIESDSHSRNQQCLSYWVMFALYKISEEALGKLFYWLPVWPYTKGAITVLLVLPYFGGASYLYKHFIRPYISENSVIWKWNILSIQRINGFNSGEDNYPDVVDKNVIRTEPQKSEGAVIFKGTPASSSEKEGREYTSPSSPKKIQREWTCALCLISTTSGKCLKKHLRGKKHETQVAALRTYKQGPISGYKSSLKLKRTDGMIFNLNQMARANGKIFNLNQMARANGKIFNLNQIARANLEKWSGILSPVARPIRMCIWKKPELGWTKLNTDGSVDRENAGYGGLLRDYKGDPICAFVSKALGDDIFLVELWAIWRGLVLALSLGIKVIWVESDSESVVQTINRDRPYSQKASSCLKHIWELLNKFDKHQVSHSWRETNRAADHLSKMVLLGSDVVFWPVDFPDSLHNIIKEDAEGRIYFRC</sequence>